<dbReference type="PANTHER" id="PTHR36503:SF2">
    <property type="entry name" value="BLR2408 PROTEIN"/>
    <property type="match status" value="1"/>
</dbReference>
<organism evidence="2 3">
    <name type="scientific">Rhodococcoides kroppenstedtii</name>
    <dbReference type="NCBI Taxonomy" id="293050"/>
    <lineage>
        <taxon>Bacteria</taxon>
        <taxon>Bacillati</taxon>
        <taxon>Actinomycetota</taxon>
        <taxon>Actinomycetes</taxon>
        <taxon>Mycobacteriales</taxon>
        <taxon>Nocardiaceae</taxon>
        <taxon>Rhodococcoides</taxon>
    </lineage>
</organism>
<dbReference type="Pfam" id="PF00903">
    <property type="entry name" value="Glyoxalase"/>
    <property type="match status" value="1"/>
</dbReference>
<proteinExistence type="predicted"/>
<accession>A0A1I0TU09</accession>
<dbReference type="Proteomes" id="UP000182054">
    <property type="component" value="Unassembled WGS sequence"/>
</dbReference>
<dbReference type="InterPro" id="IPR029068">
    <property type="entry name" value="Glyas_Bleomycin-R_OHBP_Dase"/>
</dbReference>
<feature type="domain" description="VOC" evidence="1">
    <location>
        <begin position="3"/>
        <end position="127"/>
    </location>
</feature>
<dbReference type="Gene3D" id="3.10.180.10">
    <property type="entry name" value="2,3-Dihydroxybiphenyl 1,2-Dioxygenase, domain 1"/>
    <property type="match status" value="1"/>
</dbReference>
<dbReference type="PROSITE" id="PS51819">
    <property type="entry name" value="VOC"/>
    <property type="match status" value="1"/>
</dbReference>
<protein>
    <recommendedName>
        <fullName evidence="1">VOC domain-containing protein</fullName>
    </recommendedName>
</protein>
<dbReference type="EMBL" id="FOJN01000009">
    <property type="protein sequence ID" value="SFA55228.1"/>
    <property type="molecule type" value="Genomic_DNA"/>
</dbReference>
<name>A0A1I0TU09_9NOCA</name>
<dbReference type="InterPro" id="IPR037523">
    <property type="entry name" value="VOC_core"/>
</dbReference>
<gene>
    <name evidence="2" type="ORF">SAMN05444374_109169</name>
</gene>
<dbReference type="OrthoDB" id="4265398at2"/>
<sequence length="140" mass="15587">MTRMLFVNTYVEDVAASRTFFGALGFEFDDAFSDENTASMIVNDTTTVMLLARPKFQEFILDEMTDTGRNREMLLAVSADSREAVDTLADTALRNGGSAWTDPQDHGFMYGRSFRDLDGHVWEVIWMDPAVAAGDGPPDM</sequence>
<dbReference type="GeneID" id="85486426"/>
<dbReference type="InterPro" id="IPR004360">
    <property type="entry name" value="Glyas_Fos-R_dOase_dom"/>
</dbReference>
<evidence type="ECO:0000313" key="3">
    <source>
        <dbReference type="Proteomes" id="UP000182054"/>
    </source>
</evidence>
<dbReference type="RefSeq" id="WP_068365829.1">
    <property type="nucleotide sequence ID" value="NZ_FOJN01000009.1"/>
</dbReference>
<dbReference type="SUPFAM" id="SSF54593">
    <property type="entry name" value="Glyoxalase/Bleomycin resistance protein/Dihydroxybiphenyl dioxygenase"/>
    <property type="match status" value="1"/>
</dbReference>
<evidence type="ECO:0000313" key="2">
    <source>
        <dbReference type="EMBL" id="SFA55228.1"/>
    </source>
</evidence>
<dbReference type="PANTHER" id="PTHR36503">
    <property type="entry name" value="BLR2520 PROTEIN"/>
    <property type="match status" value="1"/>
</dbReference>
<evidence type="ECO:0000259" key="1">
    <source>
        <dbReference type="PROSITE" id="PS51819"/>
    </source>
</evidence>
<dbReference type="AlphaFoldDB" id="A0A1I0TU09"/>
<reference evidence="2 3" key="1">
    <citation type="submission" date="2016-10" db="EMBL/GenBank/DDBJ databases">
        <authorList>
            <person name="de Groot N.N."/>
        </authorList>
    </citation>
    <scope>NUCLEOTIDE SEQUENCE [LARGE SCALE GENOMIC DNA]</scope>
    <source>
        <strain evidence="2 3">DSM 44908</strain>
    </source>
</reference>